<proteinExistence type="predicted"/>
<gene>
    <name evidence="1" type="ORF">HMPREF9144_2426</name>
</gene>
<dbReference type="EMBL" id="AFPY01000117">
    <property type="protein sequence ID" value="EGQ13314.1"/>
    <property type="molecule type" value="Genomic_DNA"/>
</dbReference>
<dbReference type="Proteomes" id="UP000004123">
    <property type="component" value="Unassembled WGS sequence"/>
</dbReference>
<dbReference type="eggNOG" id="ENOG502ZDU2">
    <property type="taxonomic scope" value="Bacteria"/>
</dbReference>
<name>F9DL84_9BACT</name>
<reference evidence="1 2" key="1">
    <citation type="submission" date="2011-04" db="EMBL/GenBank/DDBJ databases">
        <authorList>
            <person name="Muzny D."/>
            <person name="Qin X."/>
            <person name="Deng J."/>
            <person name="Jiang H."/>
            <person name="Liu Y."/>
            <person name="Qu J."/>
            <person name="Song X.-Z."/>
            <person name="Zhang L."/>
            <person name="Thornton R."/>
            <person name="Coyle M."/>
            <person name="Francisco L."/>
            <person name="Jackson L."/>
            <person name="Javaid M."/>
            <person name="Korchina V."/>
            <person name="Kovar C."/>
            <person name="Mata R."/>
            <person name="Mathew T."/>
            <person name="Ngo R."/>
            <person name="Nguyen L."/>
            <person name="Nguyen N."/>
            <person name="Okwuonu G."/>
            <person name="Ongeri F."/>
            <person name="Pham C."/>
            <person name="Simmons D."/>
            <person name="Wilczek-Boney K."/>
            <person name="Hale W."/>
            <person name="Jakkamsetti A."/>
            <person name="Pham P."/>
            <person name="Ruth R."/>
            <person name="San Lucas F."/>
            <person name="Warren J."/>
            <person name="Zhang J."/>
            <person name="Zhao Z."/>
            <person name="Zhou C."/>
            <person name="Zhu D."/>
            <person name="Lee S."/>
            <person name="Bess C."/>
            <person name="Blankenburg K."/>
            <person name="Forbes L."/>
            <person name="Fu Q."/>
            <person name="Gubbala S."/>
            <person name="Hirani K."/>
            <person name="Jayaseelan J.C."/>
            <person name="Lara F."/>
            <person name="Munidasa M."/>
            <person name="Palculict T."/>
            <person name="Patil S."/>
            <person name="Pu L.-L."/>
            <person name="Saada N."/>
            <person name="Tang L."/>
            <person name="Weissenberger G."/>
            <person name="Zhu Y."/>
            <person name="Hemphill L."/>
            <person name="Shang Y."/>
            <person name="Youmans B."/>
            <person name="Ayvaz T."/>
            <person name="Ross M."/>
            <person name="Santibanez J."/>
            <person name="Aqrawi P."/>
            <person name="Gross S."/>
            <person name="Joshi V."/>
            <person name="Fowler G."/>
            <person name="Nazareth L."/>
            <person name="Reid J."/>
            <person name="Worley K."/>
            <person name="Petrosino J."/>
            <person name="Highlander S."/>
            <person name="Gibbs R."/>
        </authorList>
    </citation>
    <scope>NUCLEOTIDE SEQUENCE [LARGE SCALE GENOMIC DNA]</scope>
    <source>
        <strain evidence="1 2">ATCC 700821</strain>
    </source>
</reference>
<protein>
    <submittedName>
        <fullName evidence="1">Uncharacterized protein</fullName>
    </submittedName>
</protein>
<organism evidence="1 2">
    <name type="scientific">Prevotella pallens ATCC 700821</name>
    <dbReference type="NCBI Taxonomy" id="997353"/>
    <lineage>
        <taxon>Bacteria</taxon>
        <taxon>Pseudomonadati</taxon>
        <taxon>Bacteroidota</taxon>
        <taxon>Bacteroidia</taxon>
        <taxon>Bacteroidales</taxon>
        <taxon>Prevotellaceae</taxon>
        <taxon>Prevotella</taxon>
    </lineage>
</organism>
<sequence length="351" mass="39428">MVYLPKGKAFTFAQGEDVNFVKADNTCTLLSVQDGADYEFPNVFKATKAVYNKYNATVSNGTYDCYDDYEVPFPTLDSNNSLSAYRDFSGISNGKNCFTMLLPYEVQLPKGIRAYELHLKDNYNHPVQGEKEYTQYYLFRSIPDESVLEGNKPYLLRIIDRQVHTSKEFGATNVEIAASGTDKIDDNGQKVPQQNPTSTLYNNNVNGTLKPQSYQATKPNQEFFFVGGTERLNNSLAFKLNIWLLNTDKMGIDVWRKVYKTAAPVGDAKPIEPATAAPFRGYIQPKNNAPSNAKYFVVLMEDETTGIDDLQQDKAQNGAQRIYTLDGRYVGTSFDTLPNGIYVIKGKKIVK</sequence>
<evidence type="ECO:0000313" key="1">
    <source>
        <dbReference type="EMBL" id="EGQ13314.1"/>
    </source>
</evidence>
<dbReference type="AlphaFoldDB" id="F9DL84"/>
<evidence type="ECO:0000313" key="2">
    <source>
        <dbReference type="Proteomes" id="UP000004123"/>
    </source>
</evidence>
<comment type="caution">
    <text evidence="1">The sequence shown here is derived from an EMBL/GenBank/DDBJ whole genome shotgun (WGS) entry which is preliminary data.</text>
</comment>
<dbReference type="STRING" id="997353.HMPREF9144_2426"/>
<dbReference type="HOGENOM" id="CLU_044982_0_0_10"/>
<accession>F9DL84</accession>